<gene>
    <name evidence="1" type="ORF">BpHYR1_006489</name>
</gene>
<dbReference type="EMBL" id="REGN01004557">
    <property type="protein sequence ID" value="RNA17002.1"/>
    <property type="molecule type" value="Genomic_DNA"/>
</dbReference>
<sequence length="83" mass="9164">MPNRILSISKEVNKLKIAPLPEVYSSSSSLSSLDIICSSDFKSLIFKLRLVFRSSTFLTLSTNSSLLIAIENADSSVSFNYNL</sequence>
<comment type="caution">
    <text evidence="1">The sequence shown here is derived from an EMBL/GenBank/DDBJ whole genome shotgun (WGS) entry which is preliminary data.</text>
</comment>
<proteinExistence type="predicted"/>
<dbReference type="AlphaFoldDB" id="A0A3M7R088"/>
<name>A0A3M7R088_BRAPC</name>
<accession>A0A3M7R088</accession>
<evidence type="ECO:0000313" key="1">
    <source>
        <dbReference type="EMBL" id="RNA17002.1"/>
    </source>
</evidence>
<keyword evidence="2" id="KW-1185">Reference proteome</keyword>
<protein>
    <submittedName>
        <fullName evidence="1">Uncharacterized protein</fullName>
    </submittedName>
</protein>
<dbReference type="Proteomes" id="UP000276133">
    <property type="component" value="Unassembled WGS sequence"/>
</dbReference>
<evidence type="ECO:0000313" key="2">
    <source>
        <dbReference type="Proteomes" id="UP000276133"/>
    </source>
</evidence>
<organism evidence="1 2">
    <name type="scientific">Brachionus plicatilis</name>
    <name type="common">Marine rotifer</name>
    <name type="synonym">Brachionus muelleri</name>
    <dbReference type="NCBI Taxonomy" id="10195"/>
    <lineage>
        <taxon>Eukaryota</taxon>
        <taxon>Metazoa</taxon>
        <taxon>Spiralia</taxon>
        <taxon>Gnathifera</taxon>
        <taxon>Rotifera</taxon>
        <taxon>Eurotatoria</taxon>
        <taxon>Monogononta</taxon>
        <taxon>Pseudotrocha</taxon>
        <taxon>Ploima</taxon>
        <taxon>Brachionidae</taxon>
        <taxon>Brachionus</taxon>
    </lineage>
</organism>
<reference evidence="1 2" key="1">
    <citation type="journal article" date="2018" name="Sci. Rep.">
        <title>Genomic signatures of local adaptation to the degree of environmental predictability in rotifers.</title>
        <authorList>
            <person name="Franch-Gras L."/>
            <person name="Hahn C."/>
            <person name="Garcia-Roger E.M."/>
            <person name="Carmona M.J."/>
            <person name="Serra M."/>
            <person name="Gomez A."/>
        </authorList>
    </citation>
    <scope>NUCLEOTIDE SEQUENCE [LARGE SCALE GENOMIC DNA]</scope>
    <source>
        <strain evidence="1">HYR1</strain>
    </source>
</reference>